<evidence type="ECO:0000256" key="2">
    <source>
        <dbReference type="SAM" id="Phobius"/>
    </source>
</evidence>
<keyword evidence="4" id="KW-1185">Reference proteome</keyword>
<dbReference type="OrthoDB" id="3186276at2759"/>
<reference evidence="3 4" key="1">
    <citation type="journal article" date="2011" name="PLoS Pathog.">
        <title>Endophytic Life Strategies Decoded by Genome and Transcriptome Analyses of the Mutualistic Root Symbiont Piriformospora indica.</title>
        <authorList>
            <person name="Zuccaro A."/>
            <person name="Lahrmann U."/>
            <person name="Guldener U."/>
            <person name="Langen G."/>
            <person name="Pfiffi S."/>
            <person name="Biedenkopf D."/>
            <person name="Wong P."/>
            <person name="Samans B."/>
            <person name="Grimm C."/>
            <person name="Basiewicz M."/>
            <person name="Murat C."/>
            <person name="Martin F."/>
            <person name="Kogel K.H."/>
        </authorList>
    </citation>
    <scope>NUCLEOTIDE SEQUENCE [LARGE SCALE GENOMIC DNA]</scope>
    <source>
        <strain evidence="3 4">DSM 11827</strain>
    </source>
</reference>
<gene>
    <name evidence="3" type="ORF">PIIN_06112</name>
</gene>
<dbReference type="AlphaFoldDB" id="G4TLI4"/>
<organism evidence="3 4">
    <name type="scientific">Serendipita indica (strain DSM 11827)</name>
    <name type="common">Root endophyte fungus</name>
    <name type="synonym">Piriformospora indica</name>
    <dbReference type="NCBI Taxonomy" id="1109443"/>
    <lineage>
        <taxon>Eukaryota</taxon>
        <taxon>Fungi</taxon>
        <taxon>Dikarya</taxon>
        <taxon>Basidiomycota</taxon>
        <taxon>Agaricomycotina</taxon>
        <taxon>Agaricomycetes</taxon>
        <taxon>Sebacinales</taxon>
        <taxon>Serendipitaceae</taxon>
        <taxon>Serendipita</taxon>
    </lineage>
</organism>
<feature type="region of interest" description="Disordered" evidence="1">
    <location>
        <begin position="18"/>
        <end position="47"/>
    </location>
</feature>
<dbReference type="EMBL" id="CAFZ01000151">
    <property type="protein sequence ID" value="CCA72177.1"/>
    <property type="molecule type" value="Genomic_DNA"/>
</dbReference>
<accession>G4TLI4</accession>
<feature type="compositionally biased region" description="Low complexity" evidence="1">
    <location>
        <begin position="18"/>
        <end position="30"/>
    </location>
</feature>
<evidence type="ECO:0000256" key="1">
    <source>
        <dbReference type="SAM" id="MobiDB-lite"/>
    </source>
</evidence>
<comment type="caution">
    <text evidence="3">The sequence shown here is derived from an EMBL/GenBank/DDBJ whole genome shotgun (WGS) entry which is preliminary data.</text>
</comment>
<keyword evidence="2" id="KW-0812">Transmembrane</keyword>
<evidence type="ECO:0000313" key="4">
    <source>
        <dbReference type="Proteomes" id="UP000007148"/>
    </source>
</evidence>
<keyword evidence="2" id="KW-1133">Transmembrane helix</keyword>
<dbReference type="InParanoid" id="G4TLI4"/>
<sequence length="169" mass="18901">MSTISRRACTTIQRRAARYAPKYARSASSHAHGEHHHHDHHHHEEAHPFTYRQETMTSRPIILTSAAFVALVGMNAAGLFDVKDNKHPITRYIASTIDSRDAIMEENLHRINDAKEEAANYRLESTARKDPVKGVRNPGLAAIGSPTGLPVRPGVDFSDIKPKRLPRDD</sequence>
<keyword evidence="2" id="KW-0472">Membrane</keyword>
<dbReference type="HOGENOM" id="CLU_1628090_0_0_1"/>
<proteinExistence type="predicted"/>
<dbReference type="Proteomes" id="UP000007148">
    <property type="component" value="Unassembled WGS sequence"/>
</dbReference>
<name>G4TLI4_SERID</name>
<feature type="transmembrane region" description="Helical" evidence="2">
    <location>
        <begin position="61"/>
        <end position="80"/>
    </location>
</feature>
<evidence type="ECO:0000313" key="3">
    <source>
        <dbReference type="EMBL" id="CCA72177.1"/>
    </source>
</evidence>
<protein>
    <submittedName>
        <fullName evidence="3">Uncharacterized protein</fullName>
    </submittedName>
</protein>